<gene>
    <name evidence="4" type="primary">rassf6</name>
</gene>
<evidence type="ECO:0000259" key="1">
    <source>
        <dbReference type="PROSITE" id="PS50200"/>
    </source>
</evidence>
<organism evidence="3 4">
    <name type="scientific">Chanos chanos</name>
    <name type="common">Milkfish</name>
    <name type="synonym">Mugil chanos</name>
    <dbReference type="NCBI Taxonomy" id="29144"/>
    <lineage>
        <taxon>Eukaryota</taxon>
        <taxon>Metazoa</taxon>
        <taxon>Chordata</taxon>
        <taxon>Craniata</taxon>
        <taxon>Vertebrata</taxon>
        <taxon>Euteleostomi</taxon>
        <taxon>Actinopterygii</taxon>
        <taxon>Neopterygii</taxon>
        <taxon>Teleostei</taxon>
        <taxon>Ostariophysi</taxon>
        <taxon>Gonorynchiformes</taxon>
        <taxon>Chanidae</taxon>
        <taxon>Chanos</taxon>
    </lineage>
</organism>
<dbReference type="AlphaFoldDB" id="A0A6J2UVJ0"/>
<reference evidence="4" key="1">
    <citation type="submission" date="2025-08" db="UniProtKB">
        <authorList>
            <consortium name="RefSeq"/>
        </authorList>
    </citation>
    <scope>IDENTIFICATION</scope>
</reference>
<dbReference type="SUPFAM" id="SSF54236">
    <property type="entry name" value="Ubiquitin-like"/>
    <property type="match status" value="1"/>
</dbReference>
<dbReference type="PROSITE" id="PS50951">
    <property type="entry name" value="SARAH"/>
    <property type="match status" value="1"/>
</dbReference>
<dbReference type="Proteomes" id="UP000504632">
    <property type="component" value="Chromosome 3"/>
</dbReference>
<dbReference type="OrthoDB" id="9976881at2759"/>
<dbReference type="InterPro" id="IPR029071">
    <property type="entry name" value="Ubiquitin-like_domsf"/>
</dbReference>
<dbReference type="SMART" id="SM00314">
    <property type="entry name" value="RA"/>
    <property type="match status" value="1"/>
</dbReference>
<feature type="domain" description="Ras-associating" evidence="1">
    <location>
        <begin position="186"/>
        <end position="274"/>
    </location>
</feature>
<evidence type="ECO:0000313" key="4">
    <source>
        <dbReference type="RefSeq" id="XP_030623723.1"/>
    </source>
</evidence>
<dbReference type="PANTHER" id="PTHR22738">
    <property type="entry name" value="RASSF"/>
    <property type="match status" value="1"/>
</dbReference>
<feature type="domain" description="SARAH" evidence="2">
    <location>
        <begin position="281"/>
        <end position="328"/>
    </location>
</feature>
<dbReference type="InterPro" id="IPR000159">
    <property type="entry name" value="RA_dom"/>
</dbReference>
<protein>
    <submittedName>
        <fullName evidence="4">Ras association domain-containing protein 6</fullName>
    </submittedName>
</protein>
<dbReference type="GeneID" id="115807007"/>
<name>A0A6J2UVJ0_CHACN</name>
<accession>A0A6J2UVJ0</accession>
<dbReference type="PROSITE" id="PS50200">
    <property type="entry name" value="RA"/>
    <property type="match status" value="1"/>
</dbReference>
<dbReference type="CTD" id="166824"/>
<sequence length="337" mass="39001">MFSARQPSLIHTGGGRSLSRSECYTLLDTYNCYLKDKTHLHLTVTENTGEVTVEGILVVSWGVRRPIRLKIQDEKQMLPSDALQSPVSPLGGKRGMIRWGEWDDLYHIDELEETEDEKLTNLNTDYREYETSTLKPPRSKPVVEETSNLFRTMSDAALVKKRVKSQNSAERQRNRKHRFSINGHFYNYKTSIFTPSYGTTTNVHINSRMTTHEVITQLLQKFKIENDPNEFALYCIHQSGEKRKLGSSDFPLWERILQGPSEEIMNIFLMDKDEQEVSLDVAQYLNLELPLLEGVLQKLEEQENEEIEKLITKYSQQRSLLTHCLNSKITPKTETTV</sequence>
<dbReference type="InterPro" id="IPR011524">
    <property type="entry name" value="SARAH_dom"/>
</dbReference>
<dbReference type="InParanoid" id="A0A6J2UVJ0"/>
<dbReference type="Pfam" id="PF00788">
    <property type="entry name" value="RA"/>
    <property type="match status" value="1"/>
</dbReference>
<dbReference type="InterPro" id="IPR033614">
    <property type="entry name" value="RASSF1-6"/>
</dbReference>
<dbReference type="Pfam" id="PF16517">
    <property type="entry name" value="Nore1-SARAH"/>
    <property type="match status" value="1"/>
</dbReference>
<dbReference type="GO" id="GO:0007165">
    <property type="term" value="P:signal transduction"/>
    <property type="evidence" value="ECO:0007669"/>
    <property type="project" value="InterPro"/>
</dbReference>
<dbReference type="CDD" id="cd17223">
    <property type="entry name" value="RA_RASSF6"/>
    <property type="match status" value="1"/>
</dbReference>
<keyword evidence="3" id="KW-1185">Reference proteome</keyword>
<dbReference type="RefSeq" id="XP_030623723.1">
    <property type="nucleotide sequence ID" value="XM_030767863.1"/>
</dbReference>
<dbReference type="PANTHER" id="PTHR22738:SF3">
    <property type="entry name" value="RAS ASSOCIATION DOMAIN-CONTAINING PROTEIN 6"/>
    <property type="match status" value="1"/>
</dbReference>
<evidence type="ECO:0000313" key="3">
    <source>
        <dbReference type="Proteomes" id="UP000504632"/>
    </source>
</evidence>
<proteinExistence type="predicted"/>
<dbReference type="Gene3D" id="3.10.20.90">
    <property type="entry name" value="Phosphatidylinositol 3-kinase Catalytic Subunit, Chain A, domain 1"/>
    <property type="match status" value="1"/>
</dbReference>
<evidence type="ECO:0000259" key="2">
    <source>
        <dbReference type="PROSITE" id="PS50951"/>
    </source>
</evidence>